<dbReference type="Proteomes" id="UP000729733">
    <property type="component" value="Unassembled WGS sequence"/>
</dbReference>
<evidence type="ECO:0000313" key="1">
    <source>
        <dbReference type="EMBL" id="MCC0179593.1"/>
    </source>
</evidence>
<gene>
    <name evidence="1" type="ORF">I4641_21795</name>
</gene>
<organism evidence="1 2">
    <name type="scientific">Waterburya agarophytonicola KI4</name>
    <dbReference type="NCBI Taxonomy" id="2874699"/>
    <lineage>
        <taxon>Bacteria</taxon>
        <taxon>Bacillati</taxon>
        <taxon>Cyanobacteriota</taxon>
        <taxon>Cyanophyceae</taxon>
        <taxon>Pleurocapsales</taxon>
        <taxon>Hyellaceae</taxon>
        <taxon>Waterburya</taxon>
        <taxon>Waterburya agarophytonicola</taxon>
    </lineage>
</organism>
<dbReference type="EMBL" id="JADWDC010000095">
    <property type="protein sequence ID" value="MCC0179593.1"/>
    <property type="molecule type" value="Genomic_DNA"/>
</dbReference>
<reference evidence="1" key="1">
    <citation type="journal article" date="2021" name="Antonie Van Leeuwenhoek">
        <title>Draft genome and description of Waterburya agarophytonicola gen. nov. sp. nov. (Pleurocapsales, Cyanobacteria): a seaweed symbiont.</title>
        <authorList>
            <person name="Bonthond G."/>
            <person name="Shalygin S."/>
            <person name="Bayer T."/>
            <person name="Weinberger F."/>
        </authorList>
    </citation>
    <scope>NUCLEOTIDE SEQUENCE</scope>
    <source>
        <strain evidence="1">KI4</strain>
    </source>
</reference>
<proteinExistence type="predicted"/>
<comment type="caution">
    <text evidence="1">The sequence shown here is derived from an EMBL/GenBank/DDBJ whole genome shotgun (WGS) entry which is preliminary data.</text>
</comment>
<accession>A0A964FLV1</accession>
<sequence>MLQTKIQNWRYRYEKDKGSNVWANVSLLNSEQANDCVSRAIKESQPFCVGKIGTNEQLLLLWGSQIPIELPLGIKWQVPFSETLACATNAGIKPRNVASYQKFSDLFIDDLSIVDLLGVFLLPREKSLWKKFAKQAKVCKPLYFTPFVTDRPWSRELRSKKVFVVSPFLDLFKQQMHKRSQIWQELDILPDFDIDGYQFPYLIDDNCDLDWQDVYQDAIQKMHRTDFEVALFGCGALGFPLAAEAKRLGKVGVHLGGFLQAMFGVAGVRHKEHPLFKKYINEAWISPPSSHKPNNYQQVEGGCYW</sequence>
<dbReference type="AlphaFoldDB" id="A0A964FLV1"/>
<keyword evidence="2" id="KW-1185">Reference proteome</keyword>
<name>A0A964FLV1_9CYAN</name>
<protein>
    <submittedName>
        <fullName evidence="1">Uncharacterized protein</fullName>
    </submittedName>
</protein>
<evidence type="ECO:0000313" key="2">
    <source>
        <dbReference type="Proteomes" id="UP000729733"/>
    </source>
</evidence>
<dbReference type="RefSeq" id="WP_229642693.1">
    <property type="nucleotide sequence ID" value="NZ_JADWDC010000095.1"/>
</dbReference>